<feature type="region of interest" description="Disordered" evidence="1">
    <location>
        <begin position="1112"/>
        <end position="1157"/>
    </location>
</feature>
<proteinExistence type="predicted"/>
<gene>
    <name evidence="2" type="ORF">B0T18DRAFT_482140</name>
</gene>
<accession>A0AA40EH61</accession>
<feature type="compositionally biased region" description="Low complexity" evidence="1">
    <location>
        <begin position="217"/>
        <end position="237"/>
    </location>
</feature>
<feature type="compositionally biased region" description="Low complexity" evidence="1">
    <location>
        <begin position="1124"/>
        <end position="1133"/>
    </location>
</feature>
<sequence length="1399" mass="149344">MAARYQPLTGFAGDDAQDMDHGEGASPSPFSPTSTTSMSRSSLSSPTHSHYLSLAEQTFTPLSMDGSDFFLSDGAEDEHNVGGGWRAAATENPTTPAPAAKAVQVAGMPSMTGITLPGRATASAEKRGRPQPDPPTIAPSGRGATVVNALVQSFEALQATRAGNHAGVGYDHVSTQNRKVDDFALTLTHARARARTHSHHARRHLDSGLVSPPSTLSPGQSRSPSPRRPASAAAQPSTLNTIVRPTPTSSPPRTPQLSLVPGALHTPIVRTSSAASLALSHPAPDQNKRSKSGAFLGNIAALEASAERLSMTSSIEDAIRQEHNELKRSDSQRSSILRANSTRSARSARSTRKPSDSDAGSVFGSHLSVASRQNSIVGLNTAARLGGYSPGGFMMAQSPPVAGVAAGRLRAGSKASSIGAPPALSPLPDTAARSPEIDDGEGFPFLARQGPGKSSTRSTASKLSLIQSAELEAPTALTKEAFDQADRAGPGLDDADDDDTIRASAYQHIEAQFADDSVDYTDASQPMLVQGDRDQTFPPQQYDPGAHPPQPQHRGGEDERPTTSGSDAAYDQAQAAFGDFDGVHCDPDMLGFALPPAPAAVQPRRSGHLDPPAPRPKSYFDPSTGQQMMFYPAPVPAMLNLPPKLSKKPKAAARNMHRSQMVVSAMPQESRESRVWLPDPIQGSMGIHEPFLTDLTDLLADDPRPAPPSHTEIPHMPGGNGAEFQPGHLGHVRQPSETSTIHPYAGQQPTAEVPQPHGRAMRRPQRLTDTADKRQTRATMLDGLPPQLRASAFFDLPSSTPQVELKDGSAQATLDSILDASASAPVSAFTDHVFAGKLGAEVYGPEKKKKRAKKLPLTEGQAGRNRDTVVMTNSTSDLQPPSPKRRSSHFSLLPGRRRTSEDATDSRSVAEGNEDRRRELAELGGIYPLSDQGPVSPNELAPDGDEFSSEDEEDDEEEVYEGPPTTLLAELQLRKQQNKLRTRPAINAHPNGMHSTLLELDAVREIERKARHGKRVNLAWENPDANPDHNQDLEDDDVPLGMLAVAKAAGAKNSNIDISLVVSEMNRPLGLMERREIDDNEPLSRRRDRLQGRQTVYLPQTLDAVQHHVSQMNLSPYGPGGGLRSQSRLGLALPSPQQGDFSPAAPEEDDDDEGETLAQRKARLAAEDPLPRARPVSGMFSAELLSQFGGDPEEAQARGKGKDVAHGPDDSEVEETLGQRRRRLQAEREAQERLMAGPTAAGLGYPDANRVSRRLSMADMLGAYPREGAMGTVDPRDGDRLRRDAEYTRAQGQRDLQMAALRAQMPQSLTAPAFGAPNGGYMNGRFNDGTGGVVPARMSAYAPAGLGGQYPNMNISPAVFYGGGVPTGAMVNAGPGAVGVVPGPQQVDMVERWRQGVMH</sequence>
<feature type="region of interest" description="Disordered" evidence="1">
    <location>
        <begin position="482"/>
        <end position="582"/>
    </location>
</feature>
<feature type="region of interest" description="Disordered" evidence="1">
    <location>
        <begin position="702"/>
        <end position="770"/>
    </location>
</feature>
<feature type="region of interest" description="Disordered" evidence="1">
    <location>
        <begin position="415"/>
        <end position="461"/>
    </location>
</feature>
<evidence type="ECO:0000313" key="2">
    <source>
        <dbReference type="EMBL" id="KAK0740000.1"/>
    </source>
</evidence>
<organism evidence="2 3">
    <name type="scientific">Schizothecium vesticola</name>
    <dbReference type="NCBI Taxonomy" id="314040"/>
    <lineage>
        <taxon>Eukaryota</taxon>
        <taxon>Fungi</taxon>
        <taxon>Dikarya</taxon>
        <taxon>Ascomycota</taxon>
        <taxon>Pezizomycotina</taxon>
        <taxon>Sordariomycetes</taxon>
        <taxon>Sordariomycetidae</taxon>
        <taxon>Sordariales</taxon>
        <taxon>Schizotheciaceae</taxon>
        <taxon>Schizothecium</taxon>
    </lineage>
</organism>
<feature type="region of interest" description="Disordered" evidence="1">
    <location>
        <begin position="596"/>
        <end position="626"/>
    </location>
</feature>
<feature type="compositionally biased region" description="Acidic residues" evidence="1">
    <location>
        <begin position="1146"/>
        <end position="1155"/>
    </location>
</feature>
<feature type="region of interest" description="Disordered" evidence="1">
    <location>
        <begin position="118"/>
        <end position="142"/>
    </location>
</feature>
<feature type="compositionally biased region" description="Basic residues" evidence="1">
    <location>
        <begin position="194"/>
        <end position="203"/>
    </location>
</feature>
<dbReference type="EMBL" id="JAUKUD010000006">
    <property type="protein sequence ID" value="KAK0740000.1"/>
    <property type="molecule type" value="Genomic_DNA"/>
</dbReference>
<feature type="compositionally biased region" description="Polar residues" evidence="1">
    <location>
        <begin position="870"/>
        <end position="879"/>
    </location>
</feature>
<feature type="region of interest" description="Disordered" evidence="1">
    <location>
        <begin position="323"/>
        <end position="361"/>
    </location>
</feature>
<name>A0AA40EH61_9PEZI</name>
<feature type="region of interest" description="Disordered" evidence="1">
    <location>
        <begin position="846"/>
        <end position="965"/>
    </location>
</feature>
<feature type="compositionally biased region" description="Basic and acidic residues" evidence="1">
    <location>
        <begin position="1195"/>
        <end position="1209"/>
    </location>
</feature>
<evidence type="ECO:0000313" key="3">
    <source>
        <dbReference type="Proteomes" id="UP001172155"/>
    </source>
</evidence>
<protein>
    <submittedName>
        <fullName evidence="2">Uncharacterized protein</fullName>
    </submittedName>
</protein>
<evidence type="ECO:0000256" key="1">
    <source>
        <dbReference type="SAM" id="MobiDB-lite"/>
    </source>
</evidence>
<feature type="compositionally biased region" description="Polar residues" evidence="1">
    <location>
        <begin position="452"/>
        <end position="461"/>
    </location>
</feature>
<dbReference type="Proteomes" id="UP001172155">
    <property type="component" value="Unassembled WGS sequence"/>
</dbReference>
<feature type="region of interest" description="Disordered" evidence="1">
    <location>
        <begin position="63"/>
        <end position="96"/>
    </location>
</feature>
<reference evidence="2" key="1">
    <citation type="submission" date="2023-06" db="EMBL/GenBank/DDBJ databases">
        <title>Genome-scale phylogeny and comparative genomics of the fungal order Sordariales.</title>
        <authorList>
            <consortium name="Lawrence Berkeley National Laboratory"/>
            <person name="Hensen N."/>
            <person name="Bonometti L."/>
            <person name="Westerberg I."/>
            <person name="Brannstrom I.O."/>
            <person name="Guillou S."/>
            <person name="Cros-Aarteil S."/>
            <person name="Calhoun S."/>
            <person name="Haridas S."/>
            <person name="Kuo A."/>
            <person name="Mondo S."/>
            <person name="Pangilinan J."/>
            <person name="Riley R."/>
            <person name="LaButti K."/>
            <person name="Andreopoulos B."/>
            <person name="Lipzen A."/>
            <person name="Chen C."/>
            <person name="Yanf M."/>
            <person name="Daum C."/>
            <person name="Ng V."/>
            <person name="Clum A."/>
            <person name="Steindorff A."/>
            <person name="Ohm R."/>
            <person name="Martin F."/>
            <person name="Silar P."/>
            <person name="Natvig D."/>
            <person name="Lalanne C."/>
            <person name="Gautier V."/>
            <person name="Ament-velasquez S.L."/>
            <person name="Kruys A."/>
            <person name="Hutchinson M.I."/>
            <person name="Powell A.J."/>
            <person name="Barry K."/>
            <person name="Miller A.N."/>
            <person name="Grigoriev I.V."/>
            <person name="Debuchy R."/>
            <person name="Gladieux P."/>
            <person name="Thoren M.H."/>
            <person name="Johannesson H."/>
        </authorList>
    </citation>
    <scope>NUCLEOTIDE SEQUENCE</scope>
    <source>
        <strain evidence="2">SMH3187-1</strain>
    </source>
</reference>
<feature type="region of interest" description="Disordered" evidence="1">
    <location>
        <begin position="1"/>
        <end position="49"/>
    </location>
</feature>
<keyword evidence="3" id="KW-1185">Reference proteome</keyword>
<comment type="caution">
    <text evidence="2">The sequence shown here is derived from an EMBL/GenBank/DDBJ whole genome shotgun (WGS) entry which is preliminary data.</text>
</comment>
<feature type="compositionally biased region" description="Low complexity" evidence="1">
    <location>
        <begin position="87"/>
        <end position="96"/>
    </location>
</feature>
<feature type="compositionally biased region" description="Acidic residues" evidence="1">
    <location>
        <begin position="942"/>
        <end position="960"/>
    </location>
</feature>
<feature type="region of interest" description="Disordered" evidence="1">
    <location>
        <begin position="1191"/>
        <end position="1230"/>
    </location>
</feature>
<feature type="region of interest" description="Disordered" evidence="1">
    <location>
        <begin position="194"/>
        <end position="259"/>
    </location>
</feature>
<feature type="compositionally biased region" description="Low complexity" evidence="1">
    <location>
        <begin position="26"/>
        <end position="49"/>
    </location>
</feature>